<dbReference type="InterPro" id="IPR051851">
    <property type="entry name" value="EFR3_Homologs"/>
</dbReference>
<dbReference type="PANTHER" id="PTHR12444:SF8">
    <property type="entry name" value="PROTEIN EFR3 HOMOLOG CMP44E"/>
    <property type="match status" value="1"/>
</dbReference>
<dbReference type="SUPFAM" id="SSF48371">
    <property type="entry name" value="ARM repeat"/>
    <property type="match status" value="1"/>
</dbReference>
<comment type="caution">
    <text evidence="2">The sequence shown here is derived from an EMBL/GenBank/DDBJ whole genome shotgun (WGS) entry which is preliminary data.</text>
</comment>
<feature type="non-terminal residue" evidence="2">
    <location>
        <position position="1"/>
    </location>
</feature>
<dbReference type="GO" id="GO:0072659">
    <property type="term" value="P:protein localization to plasma membrane"/>
    <property type="evidence" value="ECO:0007669"/>
    <property type="project" value="TreeGrafter"/>
</dbReference>
<dbReference type="SUPFAM" id="SSF56219">
    <property type="entry name" value="DNase I-like"/>
    <property type="match status" value="1"/>
</dbReference>
<proteinExistence type="inferred from homology"/>
<dbReference type="InterPro" id="IPR049152">
    <property type="entry name" value="EFR3-like_ARM"/>
</dbReference>
<reference evidence="2" key="1">
    <citation type="submission" date="2023-07" db="EMBL/GenBank/DDBJ databases">
        <title>Chromosome-level genome assembly of Artemia franciscana.</title>
        <authorList>
            <person name="Jo E."/>
        </authorList>
    </citation>
    <scope>NUCLEOTIDE SEQUENCE</scope>
    <source>
        <tissue evidence="2">Whole body</tissue>
    </source>
</reference>
<dbReference type="Pfam" id="PF21052">
    <property type="entry name" value="EFR3_ARM"/>
    <property type="match status" value="1"/>
</dbReference>
<protein>
    <submittedName>
        <fullName evidence="2">Uncharacterized protein</fullName>
    </submittedName>
</protein>
<dbReference type="PANTHER" id="PTHR12444">
    <property type="entry name" value="PROTEIN EFR3 HOMOLOG CMP44E"/>
    <property type="match status" value="1"/>
</dbReference>
<name>A0AA88H324_ARTSF</name>
<dbReference type="InterPro" id="IPR016024">
    <property type="entry name" value="ARM-type_fold"/>
</dbReference>
<accession>A0AA88H324</accession>
<gene>
    <name evidence="2" type="ORF">QYM36_017987</name>
</gene>
<dbReference type="Gene3D" id="3.60.10.10">
    <property type="entry name" value="Endonuclease/exonuclease/phosphatase"/>
    <property type="match status" value="1"/>
</dbReference>
<dbReference type="GO" id="GO:0005886">
    <property type="term" value="C:plasma membrane"/>
    <property type="evidence" value="ECO:0007669"/>
    <property type="project" value="TreeGrafter"/>
</dbReference>
<keyword evidence="3" id="KW-1185">Reference proteome</keyword>
<sequence>MDVLQTYFWRISVYGFITLSMEAMDQLLASCHNRALNLYLESFLLTIEDLLQSDNPDLKILASQSFNRFANIEEDVPQYHRRYKFFVESFSQICHSSHNNPDVRTRLRLAGLKGIQGVIRKTCSEELADSIWIEDRMNLIMPSLLFNMQDVRPLGDRRTPDFDSESQQNDPSTIAESCLCEIFKRTPFNCEEILLKPLLAPPCGSPAKFLESLDKLLSSMLSRYKKLLFMGDFNIDLLAPSKLKQAQNNSSLANEFISSFLSTGMLPACRIPTRVTDTTASLIDNLFTNLDLKTCDVIIYDDSDHFLILSEVTLDKPKVEHPERKTRKLDAESIESLRNQLNNINRSPCLDNQDVDQATNYFIQEFEKAFDRACPAKTSKSRRQEPRKPWISKGIVHLTYRVIAILMGHLEASRKKPAQIRIEINNVLTRAISIATGDGAGGPSVLMIVDGLLKQLQNFTSAKFKSVPEEDIAFKDGIITTLASFSKACPDFQKTDILTFIVERIPVEKENDKGLQRVLLEAVAKVAEHYKTVQLHSIFKNDLVAEKLTYGLLSPDIATRLLAHQVLHSLLDRHGNVDRVKKVSLILEDPSLNFASPGRSDIMFFRKYGKELLETCYSSMTLELNMKCIEFVYTTFALMILEISCEETAVDFVHCIISFQDLAISTTDMDAKMQSMIHSITICLLSLLSLSLKIEKLKTYTREVAAIRNRLCPELLPLAASTLKSVPENIPTECLLSRQEIAGIFKLIGWESAHMQLADAAPPVRNFGKDPIGAAAADLGGVILDIESPSASPQTVK</sequence>
<dbReference type="EMBL" id="JAVRJZ010000083">
    <property type="protein sequence ID" value="KAK2703585.1"/>
    <property type="molecule type" value="Genomic_DNA"/>
</dbReference>
<dbReference type="AlphaFoldDB" id="A0AA88H324"/>
<evidence type="ECO:0000313" key="3">
    <source>
        <dbReference type="Proteomes" id="UP001187531"/>
    </source>
</evidence>
<comment type="similarity">
    <text evidence="1">Belongs to the EFR3 family.</text>
</comment>
<dbReference type="Proteomes" id="UP001187531">
    <property type="component" value="Unassembled WGS sequence"/>
</dbReference>
<evidence type="ECO:0000256" key="1">
    <source>
        <dbReference type="ARBA" id="ARBA00010216"/>
    </source>
</evidence>
<evidence type="ECO:0000313" key="2">
    <source>
        <dbReference type="EMBL" id="KAK2703585.1"/>
    </source>
</evidence>
<dbReference type="InterPro" id="IPR036691">
    <property type="entry name" value="Endo/exonu/phosph_ase_sf"/>
</dbReference>
<organism evidence="2 3">
    <name type="scientific">Artemia franciscana</name>
    <name type="common">Brine shrimp</name>
    <name type="synonym">Artemia sanfranciscana</name>
    <dbReference type="NCBI Taxonomy" id="6661"/>
    <lineage>
        <taxon>Eukaryota</taxon>
        <taxon>Metazoa</taxon>
        <taxon>Ecdysozoa</taxon>
        <taxon>Arthropoda</taxon>
        <taxon>Crustacea</taxon>
        <taxon>Branchiopoda</taxon>
        <taxon>Anostraca</taxon>
        <taxon>Artemiidae</taxon>
        <taxon>Artemia</taxon>
    </lineage>
</organism>